<dbReference type="Pfam" id="PF18125">
    <property type="entry name" value="RlmM_FDX"/>
    <property type="match status" value="1"/>
</dbReference>
<accession>A0ABV6CA62</accession>
<feature type="domain" description="RlmM ferredoxin-like" evidence="1">
    <location>
        <begin position="1"/>
        <end position="71"/>
    </location>
</feature>
<dbReference type="PANTHER" id="PTHR37524">
    <property type="entry name" value="RIBOSOMAL RNA LARGE SUBUNIT METHYLTRANSFERASE M"/>
    <property type="match status" value="1"/>
</dbReference>
<gene>
    <name evidence="3" type="primary">rlmM</name>
    <name evidence="3" type="ORF">ACFFIT_07165</name>
</gene>
<dbReference type="RefSeq" id="WP_385876976.1">
    <property type="nucleotide sequence ID" value="NZ_JBHLXE010000084.1"/>
</dbReference>
<comment type="caution">
    <text evidence="3">The sequence shown here is derived from an EMBL/GenBank/DDBJ whole genome shotgun (WGS) entry which is preliminary data.</text>
</comment>
<dbReference type="EC" id="2.1.1.186" evidence="3"/>
<keyword evidence="4" id="KW-1185">Reference proteome</keyword>
<keyword evidence="3" id="KW-0489">Methyltransferase</keyword>
<dbReference type="GO" id="GO:0008168">
    <property type="term" value="F:methyltransferase activity"/>
    <property type="evidence" value="ECO:0007669"/>
    <property type="project" value="UniProtKB-KW"/>
</dbReference>
<organism evidence="3 4">
    <name type="scientific">Thorsellia kenyensis</name>
    <dbReference type="NCBI Taxonomy" id="1549888"/>
    <lineage>
        <taxon>Bacteria</taxon>
        <taxon>Pseudomonadati</taxon>
        <taxon>Pseudomonadota</taxon>
        <taxon>Gammaproteobacteria</taxon>
        <taxon>Enterobacterales</taxon>
        <taxon>Thorselliaceae</taxon>
        <taxon>Thorsellia</taxon>
    </lineage>
</organism>
<dbReference type="InterPro" id="IPR048646">
    <property type="entry name" value="RlmM_THUMP-like"/>
</dbReference>
<proteinExistence type="predicted"/>
<dbReference type="Gene3D" id="3.30.70.2810">
    <property type="match status" value="1"/>
</dbReference>
<reference evidence="3 4" key="1">
    <citation type="submission" date="2024-09" db="EMBL/GenBank/DDBJ databases">
        <authorList>
            <person name="Sun Q."/>
            <person name="Mori K."/>
        </authorList>
    </citation>
    <scope>NUCLEOTIDE SEQUENCE [LARGE SCALE GENOMIC DNA]</scope>
    <source>
        <strain evidence="3 4">CCM 8545</strain>
    </source>
</reference>
<evidence type="ECO:0000259" key="1">
    <source>
        <dbReference type="Pfam" id="PF18125"/>
    </source>
</evidence>
<evidence type="ECO:0000259" key="2">
    <source>
        <dbReference type="Pfam" id="PF21239"/>
    </source>
</evidence>
<protein>
    <submittedName>
        <fullName evidence="3">23S rRNA (Cytidine(2498)-2'-O)-methyltransferase RlmM</fullName>
        <ecNumber evidence="3">2.1.1.186</ecNumber>
    </submittedName>
</protein>
<feature type="domain" description="Ribosomal RNA large subunit methyltransferase M THUMP-like" evidence="2">
    <location>
        <begin position="84"/>
        <end position="164"/>
    </location>
</feature>
<sequence length="177" mass="19679">MKNIILYCRAGFEKECAAEITEKALALEIYGFARVIENSAFVIFECYESADAARLIFEISVKDLIFARQCFHGSVVINDLPTDDRVTPIVGMFTGMVERAGDLRVEVPDTNAGKNLSPFCKKLTVPLRNALRQNRLLTKMPTTVLPVLHVLFLTSNCCYVGYSYPTLNSGGDQTLTN</sequence>
<dbReference type="Proteomes" id="UP001589758">
    <property type="component" value="Unassembled WGS sequence"/>
</dbReference>
<dbReference type="NCBIfam" id="NF008734">
    <property type="entry name" value="PRK11760.1"/>
    <property type="match status" value="1"/>
</dbReference>
<dbReference type="InterPro" id="IPR040739">
    <property type="entry name" value="RlmM_FDX"/>
</dbReference>
<evidence type="ECO:0000313" key="3">
    <source>
        <dbReference type="EMBL" id="MFC0179867.1"/>
    </source>
</evidence>
<dbReference type="EMBL" id="JBHLXE010000084">
    <property type="protein sequence ID" value="MFC0179867.1"/>
    <property type="molecule type" value="Genomic_DNA"/>
</dbReference>
<evidence type="ECO:0000313" key="4">
    <source>
        <dbReference type="Proteomes" id="UP001589758"/>
    </source>
</evidence>
<dbReference type="Pfam" id="PF21239">
    <property type="entry name" value="RLMM_N"/>
    <property type="match status" value="1"/>
</dbReference>
<dbReference type="GO" id="GO:0032259">
    <property type="term" value="P:methylation"/>
    <property type="evidence" value="ECO:0007669"/>
    <property type="project" value="UniProtKB-KW"/>
</dbReference>
<name>A0ABV6CA62_9GAMM</name>
<keyword evidence="3" id="KW-0808">Transferase</keyword>
<dbReference type="Gene3D" id="3.30.2300.20">
    <property type="match status" value="1"/>
</dbReference>
<dbReference type="PANTHER" id="PTHR37524:SF2">
    <property type="entry name" value="RIBOSOMAL RNA METHYLTRANSFERASE FTSJ DOMAIN-CONTAINING PROTEIN"/>
    <property type="match status" value="1"/>
</dbReference>